<accession>A0ABW2PYG5</accession>
<evidence type="ECO:0000313" key="1">
    <source>
        <dbReference type="EMBL" id="MFC7394443.1"/>
    </source>
</evidence>
<comment type="caution">
    <text evidence="1">The sequence shown here is derived from an EMBL/GenBank/DDBJ whole genome shotgun (WGS) entry which is preliminary data.</text>
</comment>
<keyword evidence="2" id="KW-1185">Reference proteome</keyword>
<reference evidence="2" key="1">
    <citation type="journal article" date="2019" name="Int. J. Syst. Evol. Microbiol.">
        <title>The Global Catalogue of Microorganisms (GCM) 10K type strain sequencing project: providing services to taxonomists for standard genome sequencing and annotation.</title>
        <authorList>
            <consortium name="The Broad Institute Genomics Platform"/>
            <consortium name="The Broad Institute Genome Sequencing Center for Infectious Disease"/>
            <person name="Wu L."/>
            <person name="Ma J."/>
        </authorList>
    </citation>
    <scope>NUCLEOTIDE SEQUENCE [LARGE SCALE GENOMIC DNA]</scope>
    <source>
        <strain evidence="2">CGMCC 1.16305</strain>
    </source>
</reference>
<evidence type="ECO:0008006" key="3">
    <source>
        <dbReference type="Google" id="ProtNLM"/>
    </source>
</evidence>
<protein>
    <recommendedName>
        <fullName evidence="3">DUF3794 domain-containing protein</fullName>
    </recommendedName>
</protein>
<dbReference type="EMBL" id="JBHTCO010000020">
    <property type="protein sequence ID" value="MFC7394443.1"/>
    <property type="molecule type" value="Genomic_DNA"/>
</dbReference>
<dbReference type="RefSeq" id="WP_380967809.1">
    <property type="nucleotide sequence ID" value="NZ_JBHTCO010000020.1"/>
</dbReference>
<proteinExistence type="predicted"/>
<organism evidence="1 2">
    <name type="scientific">Scopulibacillus cellulosilyticus</name>
    <dbReference type="NCBI Taxonomy" id="2665665"/>
    <lineage>
        <taxon>Bacteria</taxon>
        <taxon>Bacillati</taxon>
        <taxon>Bacillota</taxon>
        <taxon>Bacilli</taxon>
        <taxon>Bacillales</taxon>
        <taxon>Sporolactobacillaceae</taxon>
        <taxon>Scopulibacillus</taxon>
    </lineage>
</organism>
<evidence type="ECO:0000313" key="2">
    <source>
        <dbReference type="Proteomes" id="UP001596505"/>
    </source>
</evidence>
<gene>
    <name evidence="1" type="ORF">ACFQRG_15910</name>
</gene>
<name>A0ABW2PYG5_9BACL</name>
<sequence>MGNEYPFSNFPAMKIAKINLDANKNTVKDTENQDLCTLKPEICHLSETTASMPILIANPEIQINIEAQHFLKHLTDHIIKIKWRQEKLKCDMPAQSNHLFTKGTLIANIEYVPKDDDKVLCEEAYVPFQMTTPVNLYNPPLFSPQNQSREYTFESESNEKQYKNREQIIYGPSDPFTYKHHWTHIVSTETYQHEENTCIQFQLDATISVLIFQQQLVDIT</sequence>
<dbReference type="Proteomes" id="UP001596505">
    <property type="component" value="Unassembled WGS sequence"/>
</dbReference>